<reference evidence="2" key="1">
    <citation type="submission" date="2021-09" db="EMBL/GenBank/DDBJ databases">
        <title>A high-quality genome of the endoparasitic fungus Hirsutella rhossiliensis with a comparison of Hirsutella genomes reveals transposable elements contributing to genome size variation.</title>
        <authorList>
            <person name="Lin R."/>
            <person name="Jiao Y."/>
            <person name="Sun X."/>
            <person name="Ling J."/>
            <person name="Xie B."/>
            <person name="Cheng X."/>
        </authorList>
    </citation>
    <scope>NUCLEOTIDE SEQUENCE</scope>
    <source>
        <strain evidence="2">HR02</strain>
    </source>
</reference>
<dbReference type="FunFam" id="1.10.1520.10:FF:000018">
    <property type="entry name" value="RNase III domain protein"/>
    <property type="match status" value="1"/>
</dbReference>
<dbReference type="RefSeq" id="XP_044725332.1">
    <property type="nucleotide sequence ID" value="XM_044858932.1"/>
</dbReference>
<dbReference type="GO" id="GO:0005762">
    <property type="term" value="C:mitochondrial large ribosomal subunit"/>
    <property type="evidence" value="ECO:0007669"/>
    <property type="project" value="InterPro"/>
</dbReference>
<dbReference type="PANTHER" id="PTHR28160:SF1">
    <property type="entry name" value="LARGE RIBOSOMAL SUBUNIT PROTEIN ML57"/>
    <property type="match status" value="1"/>
</dbReference>
<evidence type="ECO:0000313" key="3">
    <source>
        <dbReference type="Proteomes" id="UP000824596"/>
    </source>
</evidence>
<evidence type="ECO:0000313" key="2">
    <source>
        <dbReference type="EMBL" id="KAH0967819.1"/>
    </source>
</evidence>
<dbReference type="Gene3D" id="1.10.1520.10">
    <property type="entry name" value="Ribonuclease III domain"/>
    <property type="match status" value="1"/>
</dbReference>
<dbReference type="PANTHER" id="PTHR28160">
    <property type="entry name" value="54S RIBOSOMAL PROTEIN L15, MITOCHONDRIAL"/>
    <property type="match status" value="1"/>
</dbReference>
<accession>A0A9P8SMZ1</accession>
<dbReference type="GO" id="GO:0004525">
    <property type="term" value="F:ribonuclease III activity"/>
    <property type="evidence" value="ECO:0007669"/>
    <property type="project" value="InterPro"/>
</dbReference>
<comment type="caution">
    <text evidence="2">The sequence shown here is derived from an EMBL/GenBank/DDBJ whole genome shotgun (WGS) entry which is preliminary data.</text>
</comment>
<dbReference type="OrthoDB" id="2281895at2759"/>
<protein>
    <submittedName>
        <fullName evidence="2">Ribonuclease-III-like domain-containing protein</fullName>
    </submittedName>
</protein>
<proteinExistence type="predicted"/>
<evidence type="ECO:0000259" key="1">
    <source>
        <dbReference type="Pfam" id="PF14622"/>
    </source>
</evidence>
<dbReference type="GO" id="GO:0032543">
    <property type="term" value="P:mitochondrial translation"/>
    <property type="evidence" value="ECO:0007669"/>
    <property type="project" value="InterPro"/>
</dbReference>
<dbReference type="GO" id="GO:0006396">
    <property type="term" value="P:RNA processing"/>
    <property type="evidence" value="ECO:0007669"/>
    <property type="project" value="InterPro"/>
</dbReference>
<sequence>MALPPCRATLAAGRHAARNTTTLCLRSLSTAESSYKTANTMPQDGSGSVGRWNQTPPAMRAPMRMNFAKHEHNRVWIVNKDPKRLDDMYDRLLGPGGCEMLPDELKWLAVTHKSFDYGRRGFNDRLALLGRLTLIMEATKDIVSKPPLAKQTAPDANAKLPTQQSRLDAVDNLSHTGPKDLASVDKLYKLATKMGILSVMRWKPRLTQELEQSGVQTVLGGALLAIIGAVVLQHGSVVASKIVRERILARLARL</sequence>
<dbReference type="InterPro" id="IPR000999">
    <property type="entry name" value="RNase_III_dom"/>
</dbReference>
<dbReference type="InterPro" id="IPR036389">
    <property type="entry name" value="RNase_III_sf"/>
</dbReference>
<dbReference type="AlphaFoldDB" id="A0A9P8SMZ1"/>
<dbReference type="SUPFAM" id="SSF69065">
    <property type="entry name" value="RNase III domain-like"/>
    <property type="match status" value="1"/>
</dbReference>
<feature type="domain" description="RNase III" evidence="1">
    <location>
        <begin position="103"/>
        <end position="250"/>
    </location>
</feature>
<dbReference type="EMBL" id="JAIZPD010000001">
    <property type="protein sequence ID" value="KAH0967819.1"/>
    <property type="molecule type" value="Genomic_DNA"/>
</dbReference>
<gene>
    <name evidence="2" type="ORF">HRG_00461</name>
</gene>
<dbReference type="InterPro" id="IPR040030">
    <property type="entry name" value="Ribosomal_mL57"/>
</dbReference>
<organism evidence="2 3">
    <name type="scientific">Hirsutella rhossiliensis</name>
    <dbReference type="NCBI Taxonomy" id="111463"/>
    <lineage>
        <taxon>Eukaryota</taxon>
        <taxon>Fungi</taxon>
        <taxon>Dikarya</taxon>
        <taxon>Ascomycota</taxon>
        <taxon>Pezizomycotina</taxon>
        <taxon>Sordariomycetes</taxon>
        <taxon>Hypocreomycetidae</taxon>
        <taxon>Hypocreales</taxon>
        <taxon>Ophiocordycipitaceae</taxon>
        <taxon>Hirsutella</taxon>
    </lineage>
</organism>
<dbReference type="GO" id="GO:0003735">
    <property type="term" value="F:structural constituent of ribosome"/>
    <property type="evidence" value="ECO:0007669"/>
    <property type="project" value="InterPro"/>
</dbReference>
<name>A0A9P8SMZ1_9HYPO</name>
<dbReference type="Pfam" id="PF14622">
    <property type="entry name" value="Ribonucleas_3_3"/>
    <property type="match status" value="1"/>
</dbReference>
<dbReference type="GeneID" id="68349590"/>
<keyword evidence="3" id="KW-1185">Reference proteome</keyword>
<dbReference type="Proteomes" id="UP000824596">
    <property type="component" value="Unassembled WGS sequence"/>
</dbReference>